<protein>
    <submittedName>
        <fullName evidence="1">Uncharacterized protein</fullName>
    </submittedName>
</protein>
<dbReference type="EMBL" id="GAMC01001389">
    <property type="protein sequence ID" value="JAC05167.1"/>
    <property type="molecule type" value="mRNA"/>
</dbReference>
<accession>W8CAD9</accession>
<evidence type="ECO:0000313" key="1">
    <source>
        <dbReference type="EMBL" id="JAC05167.1"/>
    </source>
</evidence>
<name>W8CAD9_CERCA</name>
<reference evidence="1" key="1">
    <citation type="submission" date="2013-07" db="EMBL/GenBank/DDBJ databases">
        <authorList>
            <person name="Geib S."/>
        </authorList>
    </citation>
    <scope>NUCLEOTIDE SEQUENCE</scope>
</reference>
<organism evidence="1">
    <name type="scientific">Ceratitis capitata</name>
    <name type="common">Mediterranean fruit fly</name>
    <name type="synonym">Tephritis capitata</name>
    <dbReference type="NCBI Taxonomy" id="7213"/>
    <lineage>
        <taxon>Eukaryota</taxon>
        <taxon>Metazoa</taxon>
        <taxon>Ecdysozoa</taxon>
        <taxon>Arthropoda</taxon>
        <taxon>Hexapoda</taxon>
        <taxon>Insecta</taxon>
        <taxon>Pterygota</taxon>
        <taxon>Neoptera</taxon>
        <taxon>Endopterygota</taxon>
        <taxon>Diptera</taxon>
        <taxon>Brachycera</taxon>
        <taxon>Muscomorpha</taxon>
        <taxon>Tephritoidea</taxon>
        <taxon>Tephritidae</taxon>
        <taxon>Ceratitis</taxon>
        <taxon>Ceratitis</taxon>
    </lineage>
</organism>
<proteinExistence type="evidence at transcript level"/>
<reference evidence="1" key="2">
    <citation type="journal article" date="2014" name="BMC Genomics">
        <title>A genomic perspective to assessing quality of mass-reared SIT flies used in Mediterranean fruit fly (Ceratitis capitata) eradication in California.</title>
        <authorList>
            <person name="Calla B."/>
            <person name="Hall B."/>
            <person name="Hou S."/>
            <person name="Geib S.M."/>
        </authorList>
    </citation>
    <scope>NUCLEOTIDE SEQUENCE</scope>
</reference>
<dbReference type="AlphaFoldDB" id="W8CAD9"/>
<sequence length="343" mass="38515">MQHQTKCYCNSVASTCNVNCFRRKAKGSGNVFSVATSKDDKQFIKRSVTERNKTKTDFVKVNRRANVTHDDSKNRRGLGHSRLHSFANFSRRNSNATTVTFSTPCVTPASSQSSVATTPTLTTPSPTPNTILKGIPVTMSTLSDNFQALSVASKSESGSDFGGALQHEYTEQRRYYESAKQLMKLISAHNDNFPSLNIDSGSSGDGFRIGGASAVDAERLCKLQEFRLQNADDCFSIYRQLDLHLPVREKLLKQYANQREVQKSREPLAAYAREEAICDKRVKDASDKNSPKKQLNTTLTPYAVRQRLLRLRLEAEEMKRLKPGRKRYGALESSCALRYQETY</sequence>